<feature type="region of interest" description="Disordered" evidence="1">
    <location>
        <begin position="282"/>
        <end position="393"/>
    </location>
</feature>
<comment type="caution">
    <text evidence="3">The sequence shown here is derived from an EMBL/GenBank/DDBJ whole genome shotgun (WGS) entry which is preliminary data.</text>
</comment>
<feature type="compositionally biased region" description="Polar residues" evidence="1">
    <location>
        <begin position="1"/>
        <end position="11"/>
    </location>
</feature>
<feature type="compositionally biased region" description="Basic and acidic residues" evidence="1">
    <location>
        <begin position="309"/>
        <end position="318"/>
    </location>
</feature>
<keyword evidence="4" id="KW-1185">Reference proteome</keyword>
<reference evidence="3 4" key="1">
    <citation type="submission" date="2024-11" db="EMBL/GenBank/DDBJ databases">
        <title>Chromosome-level genome assembly of the freshwater bivalve Anodonta woodiana.</title>
        <authorList>
            <person name="Chen X."/>
        </authorList>
    </citation>
    <scope>NUCLEOTIDE SEQUENCE [LARGE SCALE GENOMIC DNA]</scope>
    <source>
        <strain evidence="3">MN2024</strain>
        <tissue evidence="3">Gills</tissue>
    </source>
</reference>
<dbReference type="AlphaFoldDB" id="A0ABD3WJ56"/>
<evidence type="ECO:0000259" key="2">
    <source>
        <dbReference type="PROSITE" id="PS50309"/>
    </source>
</evidence>
<feature type="region of interest" description="Disordered" evidence="1">
    <location>
        <begin position="160"/>
        <end position="194"/>
    </location>
</feature>
<gene>
    <name evidence="3" type="ORF">ACJMK2_037062</name>
</gene>
<dbReference type="PROSITE" id="PS50309">
    <property type="entry name" value="DC"/>
    <property type="match status" value="1"/>
</dbReference>
<organism evidence="3 4">
    <name type="scientific">Sinanodonta woodiana</name>
    <name type="common">Chinese pond mussel</name>
    <name type="synonym">Anodonta woodiana</name>
    <dbReference type="NCBI Taxonomy" id="1069815"/>
    <lineage>
        <taxon>Eukaryota</taxon>
        <taxon>Metazoa</taxon>
        <taxon>Spiralia</taxon>
        <taxon>Lophotrochozoa</taxon>
        <taxon>Mollusca</taxon>
        <taxon>Bivalvia</taxon>
        <taxon>Autobranchia</taxon>
        <taxon>Heteroconchia</taxon>
        <taxon>Palaeoheterodonta</taxon>
        <taxon>Unionida</taxon>
        <taxon>Unionoidea</taxon>
        <taxon>Unionidae</taxon>
        <taxon>Unioninae</taxon>
        <taxon>Sinanodonta</taxon>
    </lineage>
</organism>
<proteinExistence type="predicted"/>
<sequence length="434" mass="49663">MNNRMSLTQTEVRNRNVPDDPNYSECSEDINAHEESTTDNSKYTRRYGESLQQQQGNHQAKFVDCYINGEPFKKPMRIPFTLKLYGTCERLLDDLNERYKHPPAFHYIFLWPSGKLVEDTTEIAEAPENNTIVVSRRSRLVTYIQYGNVEYEGRYGSVSDKYSSQSESREGNGSQREKPLPKKRFNELSPRRSHNGLLGGESLAPLVIYVISNTDRKIKERLIINPNTGESFEDILKAAGSVLKLKPPTKGLYSSKAPYKKIESFSTLSSERRKTDAFIVCGMEGPPKELDNLKNDSTAKGRQNGRQLNGEDLRRSKGDPSQITGNYDNLLAEENDGGMTQISTGFDESSKSENMKVVRRSKEYDKQTTADEEDDKPRRGHDNNMNQYSIEDENTNEISTYRNTAVSREYTGLNPEDIEKIQWPRENLDHDITY</sequence>
<feature type="compositionally biased region" description="Basic and acidic residues" evidence="1">
    <location>
        <begin position="348"/>
        <end position="382"/>
    </location>
</feature>
<evidence type="ECO:0000313" key="3">
    <source>
        <dbReference type="EMBL" id="KAL3873989.1"/>
    </source>
</evidence>
<dbReference type="EMBL" id="JBJQND010000006">
    <property type="protein sequence ID" value="KAL3873989.1"/>
    <property type="molecule type" value="Genomic_DNA"/>
</dbReference>
<evidence type="ECO:0000256" key="1">
    <source>
        <dbReference type="SAM" id="MobiDB-lite"/>
    </source>
</evidence>
<feature type="compositionally biased region" description="Basic and acidic residues" evidence="1">
    <location>
        <begin position="286"/>
        <end position="299"/>
    </location>
</feature>
<dbReference type="Proteomes" id="UP001634394">
    <property type="component" value="Unassembled WGS sequence"/>
</dbReference>
<feature type="region of interest" description="Disordered" evidence="1">
    <location>
        <begin position="1"/>
        <end position="42"/>
    </location>
</feature>
<dbReference type="InterPro" id="IPR036572">
    <property type="entry name" value="Doublecortin_dom_sf"/>
</dbReference>
<feature type="compositionally biased region" description="Basic and acidic residues" evidence="1">
    <location>
        <begin position="167"/>
        <end position="190"/>
    </location>
</feature>
<feature type="compositionally biased region" description="Polar residues" evidence="1">
    <location>
        <begin position="338"/>
        <end position="347"/>
    </location>
</feature>
<dbReference type="InterPro" id="IPR003533">
    <property type="entry name" value="Doublecortin_dom"/>
</dbReference>
<dbReference type="SUPFAM" id="SSF89837">
    <property type="entry name" value="Doublecortin (DC)"/>
    <property type="match status" value="1"/>
</dbReference>
<evidence type="ECO:0000313" key="4">
    <source>
        <dbReference type="Proteomes" id="UP001634394"/>
    </source>
</evidence>
<dbReference type="Gene3D" id="3.10.20.230">
    <property type="entry name" value="Doublecortin domain"/>
    <property type="match status" value="1"/>
</dbReference>
<protein>
    <recommendedName>
        <fullName evidence="2">Doublecortin domain-containing protein</fullName>
    </recommendedName>
</protein>
<accession>A0ABD3WJ56</accession>
<feature type="domain" description="Doublecortin" evidence="2">
    <location>
        <begin position="206"/>
        <end position="284"/>
    </location>
</feature>
<name>A0ABD3WJ56_SINWO</name>